<name>A0ACC0KE93_CHOFU</name>
<protein>
    <submittedName>
        <fullName evidence="1">Uncharacterized protein</fullName>
    </submittedName>
</protein>
<evidence type="ECO:0000313" key="2">
    <source>
        <dbReference type="Proteomes" id="UP001064048"/>
    </source>
</evidence>
<sequence>MYCIYPGDTNRRYEWLEAINRMDLLEKLEDNRSRSNHRICEYHFQDNYVKKSNGPNKTRKCLTKDAVPSLLPVNKALLNLSELEKSEQNLTVQKILDSDKIKCVTRMKKSKPKKNKPKMNNTDLDNDDRETGTLSMIAEVQVTIEPITEDIIAADKIKTEKIDIEGGENPHCPQFASPELSTFSDLSQYCESVMKVSKETQTPPQATEDSLKRAKKRKLDQTETNEYFLQSCSKNLPKGMLQLVKWQTNSKQNNLDNYKFHMFALNLYFSGANAYSWLKGMMGLPDIGVIKKLFIPKNTKFDNSLINVFKIKVDNMSQSERICSVSISTMLLNPKLYYNIKADKVEGFHEIDGVQKMEPAKYALVFMVQGIVEKWTQPVAHAFISRHENSPDISIWVEETITLLIDIGLDVRAFVSDPKTELLYMSESQRVTPAKPYFYINDKIIYYIYDTTQLQNSVKGYMKNCNFLAAGISESCDNAEFTVKFSNLISILNSKTRMSMSPFKKAYSDKKSQNSFLKEMLALFSNLKVVRRADGLEIKNMRFIDCIQISIMSIMNLFKGLKNVGAKSLLTSRLSQYSLNKFFEKAKSRSKKGCSSRQFRSCFARCFVYNMLKKPRGDCRGKNAVVQEGFRAQSLLSVGKSANQLISVGTTDYRLALPEKKRIDTVCRYLYLKCIDYHSCDKFKEYLSQSPESRLYVAPYRSSAPLDIRNCKLTPPRNFISFIMILEKRFRDYCKQDIKISSIGHQILKKIASFEFEMPCKCFPLDYVKKLFVRLRIYFTVRENNVVYKKDNNKLFNTFKI</sequence>
<evidence type="ECO:0000313" key="1">
    <source>
        <dbReference type="EMBL" id="KAI8434635.1"/>
    </source>
</evidence>
<reference evidence="1 2" key="1">
    <citation type="journal article" date="2022" name="Genome Biol. Evol.">
        <title>The Spruce Budworm Genome: Reconstructing the Evolutionary History of Antifreeze Proteins.</title>
        <authorList>
            <person name="Beliveau C."/>
            <person name="Gagne P."/>
            <person name="Picq S."/>
            <person name="Vernygora O."/>
            <person name="Keeling C.I."/>
            <person name="Pinkney K."/>
            <person name="Doucet D."/>
            <person name="Wen F."/>
            <person name="Johnston J.S."/>
            <person name="Maaroufi H."/>
            <person name="Boyle B."/>
            <person name="Laroche J."/>
            <person name="Dewar K."/>
            <person name="Juretic N."/>
            <person name="Blackburn G."/>
            <person name="Nisole A."/>
            <person name="Brunet B."/>
            <person name="Brandao M."/>
            <person name="Lumley L."/>
            <person name="Duan J."/>
            <person name="Quan G."/>
            <person name="Lucarotti C.J."/>
            <person name="Roe A.D."/>
            <person name="Sperling F.A.H."/>
            <person name="Levesque R.C."/>
            <person name="Cusson M."/>
        </authorList>
    </citation>
    <scope>NUCLEOTIDE SEQUENCE [LARGE SCALE GENOMIC DNA]</scope>
    <source>
        <strain evidence="1">Glfc:IPQL:Cfum</strain>
    </source>
</reference>
<proteinExistence type="predicted"/>
<gene>
    <name evidence="1" type="ORF">MSG28_003168</name>
</gene>
<keyword evidence="2" id="KW-1185">Reference proteome</keyword>
<accession>A0ACC0KE93</accession>
<dbReference type="EMBL" id="CM046105">
    <property type="protein sequence ID" value="KAI8434635.1"/>
    <property type="molecule type" value="Genomic_DNA"/>
</dbReference>
<dbReference type="Proteomes" id="UP001064048">
    <property type="component" value="Chromosome 5"/>
</dbReference>
<organism evidence="1 2">
    <name type="scientific">Choristoneura fumiferana</name>
    <name type="common">Spruce budworm moth</name>
    <name type="synonym">Archips fumiferana</name>
    <dbReference type="NCBI Taxonomy" id="7141"/>
    <lineage>
        <taxon>Eukaryota</taxon>
        <taxon>Metazoa</taxon>
        <taxon>Ecdysozoa</taxon>
        <taxon>Arthropoda</taxon>
        <taxon>Hexapoda</taxon>
        <taxon>Insecta</taxon>
        <taxon>Pterygota</taxon>
        <taxon>Neoptera</taxon>
        <taxon>Endopterygota</taxon>
        <taxon>Lepidoptera</taxon>
        <taxon>Glossata</taxon>
        <taxon>Ditrysia</taxon>
        <taxon>Tortricoidea</taxon>
        <taxon>Tortricidae</taxon>
        <taxon>Tortricinae</taxon>
        <taxon>Choristoneura</taxon>
    </lineage>
</organism>
<comment type="caution">
    <text evidence="1">The sequence shown here is derived from an EMBL/GenBank/DDBJ whole genome shotgun (WGS) entry which is preliminary data.</text>
</comment>